<keyword evidence="3" id="KW-1185">Reference proteome</keyword>
<accession>A0A6H5IBP8</accession>
<sequence length="452" mass="51380">MLVIRLIILLPDIFVIDGTVGTGIWCYVGLPKYIKVMVRPPIIKYPWKKQAENTLLVNPPTMFCRLSRPLVLVFLSHGLRHNRHRDAPGSFTMDRTSSAPIRIGTCTSMPNFVFQRRNMKPHRVHQIVSNKFSGKSAFHILETVNLRPLQKEERDKSDIYGTRMCTRPYMRCATRDVCKAKITPRAFSPSLREVKQIAKLLGVYRNIRIHYALERRLYNVLQASSSATHPVPPPPTPTATQLVATRPRVVVPTRKVASVEPRSQIPPGQRSYTPPLPETIEEDRRRRDLREKLHRTVSSARPSHSTSSWVSCAGPISVWPRDSTPSRICNAKRLEHQLSQLQQLKNELDAENKATDPREGEARGRPERVRREAAVVVDSNVNKKQPSNQTAAGGSIDKEKRQKLMKEIDSLKSSLARDRDAAQTQTPEAHQIIYVCLFLYVLININIIGKLN</sequence>
<proteinExistence type="predicted"/>
<feature type="region of interest" description="Disordered" evidence="1">
    <location>
        <begin position="347"/>
        <end position="369"/>
    </location>
</feature>
<evidence type="ECO:0000256" key="1">
    <source>
        <dbReference type="SAM" id="MobiDB-lite"/>
    </source>
</evidence>
<dbReference type="EMBL" id="CADCXV010000743">
    <property type="protein sequence ID" value="CAB0034468.1"/>
    <property type="molecule type" value="Genomic_DNA"/>
</dbReference>
<dbReference type="Proteomes" id="UP000479190">
    <property type="component" value="Unassembled WGS sequence"/>
</dbReference>
<evidence type="ECO:0000313" key="2">
    <source>
        <dbReference type="EMBL" id="CAB0034468.1"/>
    </source>
</evidence>
<feature type="compositionally biased region" description="Polar residues" evidence="1">
    <location>
        <begin position="296"/>
        <end position="310"/>
    </location>
</feature>
<dbReference type="AlphaFoldDB" id="A0A6H5IBP8"/>
<gene>
    <name evidence="2" type="ORF">TBRA_LOCUS6366</name>
</gene>
<protein>
    <submittedName>
        <fullName evidence="2">Uncharacterized protein</fullName>
    </submittedName>
</protein>
<evidence type="ECO:0000313" key="3">
    <source>
        <dbReference type="Proteomes" id="UP000479190"/>
    </source>
</evidence>
<feature type="compositionally biased region" description="Basic and acidic residues" evidence="1">
    <location>
        <begin position="282"/>
        <end position="291"/>
    </location>
</feature>
<reference evidence="2 3" key="1">
    <citation type="submission" date="2020-02" db="EMBL/GenBank/DDBJ databases">
        <authorList>
            <person name="Ferguson B K."/>
        </authorList>
    </citation>
    <scope>NUCLEOTIDE SEQUENCE [LARGE SCALE GENOMIC DNA]</scope>
</reference>
<name>A0A6H5IBP8_9HYME</name>
<organism evidence="2 3">
    <name type="scientific">Trichogramma brassicae</name>
    <dbReference type="NCBI Taxonomy" id="86971"/>
    <lineage>
        <taxon>Eukaryota</taxon>
        <taxon>Metazoa</taxon>
        <taxon>Ecdysozoa</taxon>
        <taxon>Arthropoda</taxon>
        <taxon>Hexapoda</taxon>
        <taxon>Insecta</taxon>
        <taxon>Pterygota</taxon>
        <taxon>Neoptera</taxon>
        <taxon>Endopterygota</taxon>
        <taxon>Hymenoptera</taxon>
        <taxon>Apocrita</taxon>
        <taxon>Proctotrupomorpha</taxon>
        <taxon>Chalcidoidea</taxon>
        <taxon>Trichogrammatidae</taxon>
        <taxon>Trichogramma</taxon>
    </lineage>
</organism>
<feature type="region of interest" description="Disordered" evidence="1">
    <location>
        <begin position="254"/>
        <end position="322"/>
    </location>
</feature>